<evidence type="ECO:0000256" key="2">
    <source>
        <dbReference type="ARBA" id="ARBA00006236"/>
    </source>
</evidence>
<keyword evidence="6 8" id="KW-1133">Transmembrane helix</keyword>
<dbReference type="AlphaFoldDB" id="A0A916ZE65"/>
<feature type="transmembrane region" description="Helical" evidence="8">
    <location>
        <begin position="143"/>
        <end position="168"/>
    </location>
</feature>
<feature type="transmembrane region" description="Helical" evidence="8">
    <location>
        <begin position="174"/>
        <end position="193"/>
    </location>
</feature>
<dbReference type="RefSeq" id="WP_373288900.1">
    <property type="nucleotide sequence ID" value="NZ_BMIQ01000001.1"/>
</dbReference>
<evidence type="ECO:0000259" key="9">
    <source>
        <dbReference type="PROSITE" id="PS50850"/>
    </source>
</evidence>
<feature type="transmembrane region" description="Helical" evidence="8">
    <location>
        <begin position="380"/>
        <end position="399"/>
    </location>
</feature>
<dbReference type="GO" id="GO:0042910">
    <property type="term" value="F:xenobiotic transmembrane transporter activity"/>
    <property type="evidence" value="ECO:0007669"/>
    <property type="project" value="InterPro"/>
</dbReference>
<dbReference type="Pfam" id="PF07690">
    <property type="entry name" value="MFS_1"/>
    <property type="match status" value="1"/>
</dbReference>
<evidence type="ECO:0000256" key="6">
    <source>
        <dbReference type="ARBA" id="ARBA00022989"/>
    </source>
</evidence>
<dbReference type="NCBIfam" id="TIGR00710">
    <property type="entry name" value="efflux_Bcr_CflA"/>
    <property type="match status" value="1"/>
</dbReference>
<keyword evidence="7 8" id="KW-0472">Membrane</keyword>
<dbReference type="InterPro" id="IPR020846">
    <property type="entry name" value="MFS_dom"/>
</dbReference>
<feature type="transmembrane region" description="Helical" evidence="8">
    <location>
        <begin position="318"/>
        <end position="340"/>
    </location>
</feature>
<dbReference type="InterPro" id="IPR036259">
    <property type="entry name" value="MFS_trans_sf"/>
</dbReference>
<name>A0A916ZE65_9HYPH</name>
<protein>
    <recommendedName>
        <fullName evidence="8">Bcr/CflA family efflux transporter</fullName>
    </recommendedName>
</protein>
<feature type="domain" description="Major facilitator superfamily (MFS) profile" evidence="9">
    <location>
        <begin position="18"/>
        <end position="403"/>
    </location>
</feature>
<feature type="transmembrane region" description="Helical" evidence="8">
    <location>
        <begin position="85"/>
        <end position="104"/>
    </location>
</feature>
<evidence type="ECO:0000313" key="10">
    <source>
        <dbReference type="EMBL" id="GGD91116.1"/>
    </source>
</evidence>
<feature type="transmembrane region" description="Helical" evidence="8">
    <location>
        <begin position="223"/>
        <end position="241"/>
    </location>
</feature>
<feature type="transmembrane region" description="Helical" evidence="8">
    <location>
        <begin position="292"/>
        <end position="312"/>
    </location>
</feature>
<dbReference type="EMBL" id="BMIQ01000001">
    <property type="protein sequence ID" value="GGD91116.1"/>
    <property type="molecule type" value="Genomic_DNA"/>
</dbReference>
<dbReference type="PANTHER" id="PTHR23502:SF132">
    <property type="entry name" value="POLYAMINE TRANSPORTER 2-RELATED"/>
    <property type="match status" value="1"/>
</dbReference>
<dbReference type="GO" id="GO:0005886">
    <property type="term" value="C:plasma membrane"/>
    <property type="evidence" value="ECO:0007669"/>
    <property type="project" value="UniProtKB-SubCell"/>
</dbReference>
<evidence type="ECO:0000256" key="1">
    <source>
        <dbReference type="ARBA" id="ARBA00004651"/>
    </source>
</evidence>
<dbReference type="PANTHER" id="PTHR23502">
    <property type="entry name" value="MAJOR FACILITATOR SUPERFAMILY"/>
    <property type="match status" value="1"/>
</dbReference>
<dbReference type="Gene3D" id="1.20.1720.10">
    <property type="entry name" value="Multidrug resistance protein D"/>
    <property type="match status" value="1"/>
</dbReference>
<gene>
    <name evidence="10" type="ORF">GCM10011390_07290</name>
</gene>
<keyword evidence="4" id="KW-1003">Cell membrane</keyword>
<keyword evidence="11" id="KW-1185">Reference proteome</keyword>
<dbReference type="PROSITE" id="PS50850">
    <property type="entry name" value="MFS"/>
    <property type="match status" value="1"/>
</dbReference>
<sequence>MSEALRPSAAQRLPYWELVTMIASLMALNAAAIDILIPALQEIGATLGVETENQRQLAISAYILGFGGAQIVYGPLSDRFGRRPMLFVGLAIYVAASFCAAMSPSFGALLFFRCMQGIGAAATRVLATSIVRDCFGGARMASVMSLVMMVFMTIPIIAPNIGVAIMAFGSWQEIFVLNGLFAALVTFWVALRLPETLHPEDRRPLTLRATAESFRIVLGNRRTLGYSLATALILGGLFGFINQAEQVYTGIFGIGPLFTLYFSASALFMAAASLTNSRLVERIGMRRLSHGALCIFVLLSALQFLAAAIFGVPPLPLFLVLIIVSFGMFGFIFTNFNALAMDPLGHVAGTASSVLGFMQTLGGGILGALIGAGFDGTLRPLFGGFLVLSLGSLVCVLVAERGRLFARPREVHAHLAEAEAQAPAE</sequence>
<keyword evidence="8" id="KW-0997">Cell inner membrane</keyword>
<evidence type="ECO:0000256" key="5">
    <source>
        <dbReference type="ARBA" id="ARBA00022692"/>
    </source>
</evidence>
<dbReference type="CDD" id="cd17320">
    <property type="entry name" value="MFS_MdfA_MDR_like"/>
    <property type="match status" value="1"/>
</dbReference>
<evidence type="ECO:0000256" key="4">
    <source>
        <dbReference type="ARBA" id="ARBA00022475"/>
    </source>
</evidence>
<feature type="transmembrane region" description="Helical" evidence="8">
    <location>
        <begin position="352"/>
        <end position="374"/>
    </location>
</feature>
<evidence type="ECO:0000256" key="7">
    <source>
        <dbReference type="ARBA" id="ARBA00023136"/>
    </source>
</evidence>
<evidence type="ECO:0000313" key="11">
    <source>
        <dbReference type="Proteomes" id="UP000644699"/>
    </source>
</evidence>
<comment type="caution">
    <text evidence="8">Lacks conserved residue(s) required for the propagation of feature annotation.</text>
</comment>
<reference evidence="10" key="2">
    <citation type="submission" date="2020-09" db="EMBL/GenBank/DDBJ databases">
        <authorList>
            <person name="Sun Q."/>
            <person name="Zhou Y."/>
        </authorList>
    </citation>
    <scope>NUCLEOTIDE SEQUENCE</scope>
    <source>
        <strain evidence="10">CGMCC 1.15367</strain>
    </source>
</reference>
<evidence type="ECO:0000256" key="3">
    <source>
        <dbReference type="ARBA" id="ARBA00022448"/>
    </source>
</evidence>
<accession>A0A916ZE65</accession>
<comment type="similarity">
    <text evidence="2 8">Belongs to the major facilitator superfamily. Bcr/CmlA family.</text>
</comment>
<dbReference type="InterPro" id="IPR011701">
    <property type="entry name" value="MFS"/>
</dbReference>
<dbReference type="Proteomes" id="UP000644699">
    <property type="component" value="Unassembled WGS sequence"/>
</dbReference>
<comment type="subcellular location">
    <subcellularLocation>
        <location evidence="8">Cell inner membrane</location>
        <topology evidence="8">Multi-pass membrane protein</topology>
    </subcellularLocation>
    <subcellularLocation>
        <location evidence="1">Cell membrane</location>
        <topology evidence="1">Multi-pass membrane protein</topology>
    </subcellularLocation>
</comment>
<comment type="caution">
    <text evidence="10">The sequence shown here is derived from an EMBL/GenBank/DDBJ whole genome shotgun (WGS) entry which is preliminary data.</text>
</comment>
<reference evidence="10" key="1">
    <citation type="journal article" date="2014" name="Int. J. Syst. Evol. Microbiol.">
        <title>Complete genome sequence of Corynebacterium casei LMG S-19264T (=DSM 44701T), isolated from a smear-ripened cheese.</title>
        <authorList>
            <consortium name="US DOE Joint Genome Institute (JGI-PGF)"/>
            <person name="Walter F."/>
            <person name="Albersmeier A."/>
            <person name="Kalinowski J."/>
            <person name="Ruckert C."/>
        </authorList>
    </citation>
    <scope>NUCLEOTIDE SEQUENCE</scope>
    <source>
        <strain evidence="10">CGMCC 1.15367</strain>
    </source>
</reference>
<keyword evidence="5 8" id="KW-0812">Transmembrane</keyword>
<keyword evidence="3 8" id="KW-0813">Transport</keyword>
<dbReference type="SUPFAM" id="SSF103473">
    <property type="entry name" value="MFS general substrate transporter"/>
    <property type="match status" value="1"/>
</dbReference>
<feature type="transmembrane region" description="Helical" evidence="8">
    <location>
        <begin position="15"/>
        <end position="37"/>
    </location>
</feature>
<proteinExistence type="inferred from homology"/>
<feature type="transmembrane region" description="Helical" evidence="8">
    <location>
        <begin position="57"/>
        <end position="73"/>
    </location>
</feature>
<feature type="transmembrane region" description="Helical" evidence="8">
    <location>
        <begin position="247"/>
        <end position="271"/>
    </location>
</feature>
<dbReference type="GO" id="GO:1990961">
    <property type="term" value="P:xenobiotic detoxification by transmembrane export across the plasma membrane"/>
    <property type="evidence" value="ECO:0007669"/>
    <property type="project" value="InterPro"/>
</dbReference>
<evidence type="ECO:0000256" key="8">
    <source>
        <dbReference type="RuleBase" id="RU365088"/>
    </source>
</evidence>
<dbReference type="InterPro" id="IPR004812">
    <property type="entry name" value="Efflux_drug-R_Bcr/CmlA"/>
</dbReference>
<organism evidence="10 11">
    <name type="scientific">Aureimonas endophytica</name>
    <dbReference type="NCBI Taxonomy" id="2027858"/>
    <lineage>
        <taxon>Bacteria</taxon>
        <taxon>Pseudomonadati</taxon>
        <taxon>Pseudomonadota</taxon>
        <taxon>Alphaproteobacteria</taxon>
        <taxon>Hyphomicrobiales</taxon>
        <taxon>Aurantimonadaceae</taxon>
        <taxon>Aureimonas</taxon>
    </lineage>
</organism>